<name>K0JT61_SACES</name>
<reference evidence="7 8" key="1">
    <citation type="journal article" date="2012" name="BMC Genomics">
        <title>Complete genome sequence of Saccharothrix espanaensis DSM 44229T and comparison to the other completely sequenced Pseudonocardiaceae.</title>
        <authorList>
            <person name="Strobel T."/>
            <person name="Al-Dilaimi A."/>
            <person name="Blom J."/>
            <person name="Gessner A."/>
            <person name="Kalinowski J."/>
            <person name="Luzhetska M."/>
            <person name="Puhler A."/>
            <person name="Szczepanowski R."/>
            <person name="Bechthold A."/>
            <person name="Ruckert C."/>
        </authorList>
    </citation>
    <scope>NUCLEOTIDE SEQUENCE [LARGE SCALE GENOMIC DNA]</scope>
    <source>
        <strain evidence="8">ATCC 51144 / DSM 44229 / JCM 9112 / NBRC 15066 / NRRL 15764</strain>
    </source>
</reference>
<dbReference type="PANTHER" id="PTHR43133:SF50">
    <property type="entry name" value="ECF RNA POLYMERASE SIGMA FACTOR SIGM"/>
    <property type="match status" value="1"/>
</dbReference>
<dbReference type="InterPro" id="IPR036388">
    <property type="entry name" value="WH-like_DNA-bd_sf"/>
</dbReference>
<protein>
    <recommendedName>
        <fullName evidence="6">RNA polymerase sigma-70 region 2 domain-containing protein</fullName>
    </recommendedName>
</protein>
<dbReference type="EMBL" id="HE804045">
    <property type="protein sequence ID" value="CCH30965.1"/>
    <property type="molecule type" value="Genomic_DNA"/>
</dbReference>
<dbReference type="HOGENOM" id="CLU_1288105_0_0_11"/>
<dbReference type="GO" id="GO:0016987">
    <property type="term" value="F:sigma factor activity"/>
    <property type="evidence" value="ECO:0007669"/>
    <property type="project" value="UniProtKB-KW"/>
</dbReference>
<dbReference type="eggNOG" id="COG1595">
    <property type="taxonomic scope" value="Bacteria"/>
</dbReference>
<evidence type="ECO:0000313" key="7">
    <source>
        <dbReference type="EMBL" id="CCH30965.1"/>
    </source>
</evidence>
<evidence type="ECO:0000259" key="6">
    <source>
        <dbReference type="Pfam" id="PF04542"/>
    </source>
</evidence>
<evidence type="ECO:0000256" key="3">
    <source>
        <dbReference type="ARBA" id="ARBA00023125"/>
    </source>
</evidence>
<keyword evidence="3" id="KW-0238">DNA-binding</keyword>
<dbReference type="Proteomes" id="UP000006281">
    <property type="component" value="Chromosome"/>
</dbReference>
<evidence type="ECO:0000256" key="5">
    <source>
        <dbReference type="SAM" id="MobiDB-lite"/>
    </source>
</evidence>
<evidence type="ECO:0000256" key="1">
    <source>
        <dbReference type="ARBA" id="ARBA00023015"/>
    </source>
</evidence>
<keyword evidence="8" id="KW-1185">Reference proteome</keyword>
<keyword evidence="2" id="KW-0731">Sigma factor</keyword>
<feature type="region of interest" description="Disordered" evidence="5">
    <location>
        <begin position="113"/>
        <end position="136"/>
    </location>
</feature>
<feature type="compositionally biased region" description="Basic residues" evidence="5">
    <location>
        <begin position="118"/>
        <end position="128"/>
    </location>
</feature>
<dbReference type="InterPro" id="IPR007627">
    <property type="entry name" value="RNA_pol_sigma70_r2"/>
</dbReference>
<keyword evidence="4" id="KW-0804">Transcription</keyword>
<organism evidence="7 8">
    <name type="scientific">Saccharothrix espanaensis (strain ATCC 51144 / DSM 44229 / JCM 9112 / NBRC 15066 / NRRL 15764)</name>
    <dbReference type="NCBI Taxonomy" id="1179773"/>
    <lineage>
        <taxon>Bacteria</taxon>
        <taxon>Bacillati</taxon>
        <taxon>Actinomycetota</taxon>
        <taxon>Actinomycetes</taxon>
        <taxon>Pseudonocardiales</taxon>
        <taxon>Pseudonocardiaceae</taxon>
        <taxon>Saccharothrix</taxon>
    </lineage>
</organism>
<feature type="domain" description="RNA polymerase sigma-70 region 2" evidence="6">
    <location>
        <begin position="1"/>
        <end position="52"/>
    </location>
</feature>
<evidence type="ECO:0000313" key="8">
    <source>
        <dbReference type="Proteomes" id="UP000006281"/>
    </source>
</evidence>
<evidence type="ECO:0000256" key="2">
    <source>
        <dbReference type="ARBA" id="ARBA00023082"/>
    </source>
</evidence>
<dbReference type="Pfam" id="PF04542">
    <property type="entry name" value="Sigma70_r2"/>
    <property type="match status" value="1"/>
</dbReference>
<sequence>MCGDAHRADDVVQIAITRLYAHWRKARAATDPDAYARTVPVRVFLNEHRRRWSLVRLVGRAEELPRPSTHLPDVETREVVWSALRRLSPRVRAALVLRFVADLSVAWPRCVPSDPARTRRSTSHKRSGRGNAVAAPGTRCRRWPPRWWCAWSSRCRPGRCGTGHRNPRRRWTRCGRRCPPGRRAGSRRWPTGRRPTARRSRSGSPTTRTRRAAR</sequence>
<dbReference type="GO" id="GO:0006352">
    <property type="term" value="P:DNA-templated transcription initiation"/>
    <property type="evidence" value="ECO:0007669"/>
    <property type="project" value="InterPro"/>
</dbReference>
<dbReference type="PANTHER" id="PTHR43133">
    <property type="entry name" value="RNA POLYMERASE ECF-TYPE SIGMA FACTO"/>
    <property type="match status" value="1"/>
</dbReference>
<evidence type="ECO:0000256" key="4">
    <source>
        <dbReference type="ARBA" id="ARBA00023163"/>
    </source>
</evidence>
<dbReference type="InterPro" id="IPR039425">
    <property type="entry name" value="RNA_pol_sigma-70-like"/>
</dbReference>
<dbReference type="SUPFAM" id="SSF88946">
    <property type="entry name" value="Sigma2 domain of RNA polymerase sigma factors"/>
    <property type="match status" value="1"/>
</dbReference>
<dbReference type="OrthoDB" id="2046835at2"/>
<dbReference type="Gene3D" id="1.10.10.10">
    <property type="entry name" value="Winged helix-like DNA-binding domain superfamily/Winged helix DNA-binding domain"/>
    <property type="match status" value="1"/>
</dbReference>
<feature type="region of interest" description="Disordered" evidence="5">
    <location>
        <begin position="160"/>
        <end position="214"/>
    </location>
</feature>
<accession>K0JT61</accession>
<gene>
    <name evidence="7" type="ordered locus">BN6_36700</name>
</gene>
<keyword evidence="1" id="KW-0805">Transcription regulation</keyword>
<feature type="compositionally biased region" description="Basic residues" evidence="5">
    <location>
        <begin position="165"/>
        <end position="186"/>
    </location>
</feature>
<dbReference type="GO" id="GO:0003677">
    <property type="term" value="F:DNA binding"/>
    <property type="evidence" value="ECO:0007669"/>
    <property type="project" value="UniProtKB-KW"/>
</dbReference>
<dbReference type="InterPro" id="IPR013325">
    <property type="entry name" value="RNA_pol_sigma_r2"/>
</dbReference>
<dbReference type="KEGG" id="sesp:BN6_36700"/>
<dbReference type="BioCyc" id="SESP1179773:BN6_RS43835-MONOMER"/>
<dbReference type="Gene3D" id="1.10.1740.10">
    <property type="match status" value="1"/>
</dbReference>
<proteinExistence type="predicted"/>
<dbReference type="STRING" id="1179773.BN6_36700"/>
<dbReference type="AlphaFoldDB" id="K0JT61"/>